<dbReference type="InterPro" id="IPR001611">
    <property type="entry name" value="Leu-rich_rpt"/>
</dbReference>
<evidence type="ECO:0000313" key="1">
    <source>
        <dbReference type="EMBL" id="KAF4138500.1"/>
    </source>
</evidence>
<comment type="caution">
    <text evidence="1">The sequence shown here is derived from an EMBL/GenBank/DDBJ whole genome shotgun (WGS) entry which is preliminary data.</text>
</comment>
<dbReference type="EMBL" id="JAACNO010001668">
    <property type="protein sequence ID" value="KAF4138500.1"/>
    <property type="molecule type" value="Genomic_DNA"/>
</dbReference>
<dbReference type="Proteomes" id="UP000704712">
    <property type="component" value="Unassembled WGS sequence"/>
</dbReference>
<dbReference type="PROSITE" id="PS51450">
    <property type="entry name" value="LRR"/>
    <property type="match status" value="1"/>
</dbReference>
<sequence length="79" mass="9113">MTRNWRLSDPHAELPIKNHEYVLWINDNQIQELGGLDGCFRLKQINAQNNCIRSLEDSPQLLRYDCKADEAAASTEEVL</sequence>
<reference evidence="1" key="1">
    <citation type="submission" date="2020-03" db="EMBL/GenBank/DDBJ databases">
        <title>Hybrid Assembly of Korean Phytophthora infestans isolates.</title>
        <authorList>
            <person name="Prokchorchik M."/>
            <person name="Lee Y."/>
            <person name="Seo J."/>
            <person name="Cho J.-H."/>
            <person name="Park Y.-E."/>
            <person name="Jang D.-C."/>
            <person name="Im J.-S."/>
            <person name="Choi J.-G."/>
            <person name="Park H.-J."/>
            <person name="Lee G.-B."/>
            <person name="Lee Y.-G."/>
            <person name="Hong S.-Y."/>
            <person name="Cho K."/>
            <person name="Sohn K.H."/>
        </authorList>
    </citation>
    <scope>NUCLEOTIDE SEQUENCE</scope>
    <source>
        <strain evidence="1">KR_2_A2</strain>
    </source>
</reference>
<proteinExistence type="predicted"/>
<organism evidence="1 2">
    <name type="scientific">Phytophthora infestans</name>
    <name type="common">Potato late blight agent</name>
    <name type="synonym">Botrytis infestans</name>
    <dbReference type="NCBI Taxonomy" id="4787"/>
    <lineage>
        <taxon>Eukaryota</taxon>
        <taxon>Sar</taxon>
        <taxon>Stramenopiles</taxon>
        <taxon>Oomycota</taxon>
        <taxon>Peronosporomycetes</taxon>
        <taxon>Peronosporales</taxon>
        <taxon>Peronosporaceae</taxon>
        <taxon>Phytophthora</taxon>
    </lineage>
</organism>
<evidence type="ECO:0000313" key="2">
    <source>
        <dbReference type="Proteomes" id="UP000704712"/>
    </source>
</evidence>
<dbReference type="AlphaFoldDB" id="A0A8S9UD46"/>
<protein>
    <submittedName>
        <fullName evidence="1">Uncharacterized protein</fullName>
    </submittedName>
</protein>
<accession>A0A8S9UD46</accession>
<gene>
    <name evidence="1" type="ORF">GN958_ATG12308</name>
</gene>
<dbReference type="Gene3D" id="3.80.10.10">
    <property type="entry name" value="Ribonuclease Inhibitor"/>
    <property type="match status" value="1"/>
</dbReference>
<dbReference type="SUPFAM" id="SSF52058">
    <property type="entry name" value="L domain-like"/>
    <property type="match status" value="1"/>
</dbReference>
<dbReference type="InterPro" id="IPR032675">
    <property type="entry name" value="LRR_dom_sf"/>
</dbReference>
<name>A0A8S9UD46_PHYIN</name>